<keyword evidence="1" id="KW-1133">Transmembrane helix</keyword>
<sequence>AAAASVAQVVVAVVFLYMSPHYWKQPYHTSKLTGQEWVNELKSGHPDRIHTELGMHLHVFLIFVEQLRALGLEDMQEHVSLEEQAAIFLY</sequence>
<evidence type="ECO:0000259" key="2">
    <source>
        <dbReference type="Pfam" id="PF26138"/>
    </source>
</evidence>
<dbReference type="Pfam" id="PF26138">
    <property type="entry name" value="DUF8040"/>
    <property type="match status" value="1"/>
</dbReference>
<feature type="transmembrane region" description="Helical" evidence="1">
    <location>
        <begin position="6"/>
        <end position="23"/>
    </location>
</feature>
<dbReference type="AlphaFoldDB" id="A0A550BY77"/>
<dbReference type="EMBL" id="VDMD01000047">
    <property type="protein sequence ID" value="TRM57500.1"/>
    <property type="molecule type" value="Genomic_DNA"/>
</dbReference>
<dbReference type="Proteomes" id="UP000320762">
    <property type="component" value="Unassembled WGS sequence"/>
</dbReference>
<keyword evidence="1" id="KW-0472">Membrane</keyword>
<keyword evidence="4" id="KW-1185">Reference proteome</keyword>
<evidence type="ECO:0000256" key="1">
    <source>
        <dbReference type="SAM" id="Phobius"/>
    </source>
</evidence>
<proteinExistence type="predicted"/>
<dbReference type="InterPro" id="IPR058353">
    <property type="entry name" value="DUF8040"/>
</dbReference>
<feature type="non-terminal residue" evidence="3">
    <location>
        <position position="1"/>
    </location>
</feature>
<feature type="domain" description="DUF8040" evidence="2">
    <location>
        <begin position="29"/>
        <end position="90"/>
    </location>
</feature>
<gene>
    <name evidence="3" type="ORF">BD626DRAFT_373571</name>
</gene>
<accession>A0A550BY77</accession>
<protein>
    <recommendedName>
        <fullName evidence="2">DUF8040 domain-containing protein</fullName>
    </recommendedName>
</protein>
<organism evidence="3 4">
    <name type="scientific">Schizophyllum amplum</name>
    <dbReference type="NCBI Taxonomy" id="97359"/>
    <lineage>
        <taxon>Eukaryota</taxon>
        <taxon>Fungi</taxon>
        <taxon>Dikarya</taxon>
        <taxon>Basidiomycota</taxon>
        <taxon>Agaricomycotina</taxon>
        <taxon>Agaricomycetes</taxon>
        <taxon>Agaricomycetidae</taxon>
        <taxon>Agaricales</taxon>
        <taxon>Schizophyllaceae</taxon>
        <taxon>Schizophyllum</taxon>
    </lineage>
</organism>
<keyword evidence="1" id="KW-0812">Transmembrane</keyword>
<reference evidence="3 4" key="1">
    <citation type="journal article" date="2019" name="New Phytol.">
        <title>Comparative genomics reveals unique wood-decay strategies and fruiting body development in the Schizophyllaceae.</title>
        <authorList>
            <person name="Almasi E."/>
            <person name="Sahu N."/>
            <person name="Krizsan K."/>
            <person name="Balint B."/>
            <person name="Kovacs G.M."/>
            <person name="Kiss B."/>
            <person name="Cseklye J."/>
            <person name="Drula E."/>
            <person name="Henrissat B."/>
            <person name="Nagy I."/>
            <person name="Chovatia M."/>
            <person name="Adam C."/>
            <person name="LaButti K."/>
            <person name="Lipzen A."/>
            <person name="Riley R."/>
            <person name="Grigoriev I.V."/>
            <person name="Nagy L.G."/>
        </authorList>
    </citation>
    <scope>NUCLEOTIDE SEQUENCE [LARGE SCALE GENOMIC DNA]</scope>
    <source>
        <strain evidence="3 4">NL-1724</strain>
    </source>
</reference>
<feature type="non-terminal residue" evidence="3">
    <location>
        <position position="90"/>
    </location>
</feature>
<name>A0A550BY77_9AGAR</name>
<evidence type="ECO:0000313" key="4">
    <source>
        <dbReference type="Proteomes" id="UP000320762"/>
    </source>
</evidence>
<evidence type="ECO:0000313" key="3">
    <source>
        <dbReference type="EMBL" id="TRM57500.1"/>
    </source>
</evidence>
<dbReference type="OrthoDB" id="2430314at2759"/>
<comment type="caution">
    <text evidence="3">The sequence shown here is derived from an EMBL/GenBank/DDBJ whole genome shotgun (WGS) entry which is preliminary data.</text>
</comment>